<evidence type="ECO:0000313" key="5">
    <source>
        <dbReference type="Proteomes" id="UP000237771"/>
    </source>
</evidence>
<dbReference type="AlphaFoldDB" id="A0A1M5M0Y5"/>
<dbReference type="Proteomes" id="UP000184384">
    <property type="component" value="Unassembled WGS sequence"/>
</dbReference>
<dbReference type="InterPro" id="IPR012341">
    <property type="entry name" value="6hp_glycosidase-like_sf"/>
</dbReference>
<evidence type="ECO:0000313" key="2">
    <source>
        <dbReference type="EMBL" id="PRZ24177.1"/>
    </source>
</evidence>
<dbReference type="InterPro" id="IPR008313">
    <property type="entry name" value="GH125"/>
</dbReference>
<dbReference type="Gene3D" id="1.50.10.10">
    <property type="match status" value="1"/>
</dbReference>
<dbReference type="EMBL" id="PVUB01000004">
    <property type="protein sequence ID" value="PRZ24177.1"/>
    <property type="molecule type" value="Genomic_DNA"/>
</dbReference>
<reference evidence="4" key="2">
    <citation type="submission" date="2016-11" db="EMBL/GenBank/DDBJ databases">
        <authorList>
            <person name="Varghese N."/>
            <person name="Submissions S."/>
        </authorList>
    </citation>
    <scope>NUCLEOTIDE SEQUENCE [LARGE SCALE GENOMIC DNA]</scope>
    <source>
        <strain evidence="4">DSM 19729</strain>
    </source>
</reference>
<dbReference type="STRING" id="280093.SAMN05443373_103295"/>
<dbReference type="Pfam" id="PF06824">
    <property type="entry name" value="Glyco_hydro_125"/>
    <property type="match status" value="1"/>
</dbReference>
<dbReference type="RefSeq" id="WP_072941987.1">
    <property type="nucleotide sequence ID" value="NZ_FQWO01000003.1"/>
</dbReference>
<proteinExistence type="predicted"/>
<protein>
    <recommendedName>
        <fullName evidence="6">Tat (Twin-arginine translocation) pathway signal sequence</fullName>
    </recommendedName>
</protein>
<feature type="signal peptide" evidence="1">
    <location>
        <begin position="1"/>
        <end position="27"/>
    </location>
</feature>
<evidence type="ECO:0000256" key="1">
    <source>
        <dbReference type="SAM" id="SignalP"/>
    </source>
</evidence>
<dbReference type="PANTHER" id="PTHR31047">
    <property type="entry name" value="MEIOTICALLY UP-REGULATED GENE 157 PROTEIN"/>
    <property type="match status" value="1"/>
</dbReference>
<dbReference type="PANTHER" id="PTHR31047:SF0">
    <property type="entry name" value="MEIOTICALLY UP-REGULATED GENE 157 PROTEIN"/>
    <property type="match status" value="1"/>
</dbReference>
<organism evidence="3 4">
    <name type="scientific">Flavobacterium granuli</name>
    <dbReference type="NCBI Taxonomy" id="280093"/>
    <lineage>
        <taxon>Bacteria</taxon>
        <taxon>Pseudomonadati</taxon>
        <taxon>Bacteroidota</taxon>
        <taxon>Flavobacteriia</taxon>
        <taxon>Flavobacteriales</taxon>
        <taxon>Flavobacteriaceae</taxon>
        <taxon>Flavobacterium</taxon>
    </lineage>
</organism>
<dbReference type="InterPro" id="IPR008928">
    <property type="entry name" value="6-hairpin_glycosidase_sf"/>
</dbReference>
<evidence type="ECO:0008006" key="6">
    <source>
        <dbReference type="Google" id="ProtNLM"/>
    </source>
</evidence>
<dbReference type="Proteomes" id="UP000237771">
    <property type="component" value="Unassembled WGS sequence"/>
</dbReference>
<keyword evidence="5" id="KW-1185">Reference proteome</keyword>
<dbReference type="GO" id="GO:0005975">
    <property type="term" value="P:carbohydrate metabolic process"/>
    <property type="evidence" value="ECO:0007669"/>
    <property type="project" value="InterPro"/>
</dbReference>
<dbReference type="EMBL" id="FQWO01000003">
    <property type="protein sequence ID" value="SHG70967.1"/>
    <property type="molecule type" value="Genomic_DNA"/>
</dbReference>
<dbReference type="OrthoDB" id="181472at2"/>
<evidence type="ECO:0000313" key="3">
    <source>
        <dbReference type="EMBL" id="SHG70967.1"/>
    </source>
</evidence>
<reference evidence="3" key="1">
    <citation type="submission" date="2016-11" db="EMBL/GenBank/DDBJ databases">
        <authorList>
            <person name="Jaros S."/>
            <person name="Januszkiewicz K."/>
            <person name="Wedrychowicz H."/>
        </authorList>
    </citation>
    <scope>NUCLEOTIDE SEQUENCE [LARGE SCALE GENOMIC DNA]</scope>
    <source>
        <strain evidence="3">DSM 19729</strain>
    </source>
</reference>
<dbReference type="PIRSF" id="PIRSF028846">
    <property type="entry name" value="UCP028846"/>
    <property type="match status" value="1"/>
</dbReference>
<sequence>MQSRRKFIKNTGILSAGLLALQTQVFASESNIFNFPMKDFISKRPPLAERKFTSKAIEAAIVRIKKQIANPELAWLFENCFPNTLDTTVDFEIIDGKPDTYVITGDIDAMWLRDSTAQIWPYLPFIKEDPKLRELIKGVINRQTKCILLDPYANAFYKDFSHISEWKNDITKMKPGIHERKWEIDSLCYPIRLAHEYWKNTGDISMFDADWKKSMELVLQTFKEQQRWENKGPYTFQRTTAWATDGVPLSGYGYPVKPCGLIVSTFRPSDDSTLFGYLIPSNMFAIEVLGYLEEMFSSAKLKDAEMVRKASELRKQVEKGLQEQGIIEHPKFGKIIAFEVNGYGSFHMMDDANVPSILSLPYLGAIAPDDELYLNTRKLVLSENNPFFYKGKAGEGIGGPHTGADTIWPMSIILRAITSVDENEIKNCISTLIKTHGNTGFMHESFHKDDAMQFTRKWFAWANTLFGELIVNTSIKHPKILANKDI</sequence>
<feature type="chain" id="PRO_5012138279" description="Tat (Twin-arginine translocation) pathway signal sequence" evidence="1">
    <location>
        <begin position="28"/>
        <end position="486"/>
    </location>
</feature>
<dbReference type="SUPFAM" id="SSF48208">
    <property type="entry name" value="Six-hairpin glycosidases"/>
    <property type="match status" value="1"/>
</dbReference>
<name>A0A1M5M0Y5_9FLAO</name>
<dbReference type="InterPro" id="IPR006311">
    <property type="entry name" value="TAT_signal"/>
</dbReference>
<keyword evidence="1" id="KW-0732">Signal</keyword>
<evidence type="ECO:0000313" key="4">
    <source>
        <dbReference type="Proteomes" id="UP000184384"/>
    </source>
</evidence>
<dbReference type="SMART" id="SM01149">
    <property type="entry name" value="DUF1237"/>
    <property type="match status" value="1"/>
</dbReference>
<gene>
    <name evidence="2" type="ORF">BC624_104295</name>
    <name evidence="3" type="ORF">SAMN05443373_103295</name>
</gene>
<accession>A0A1M5M0Y5</accession>
<reference evidence="2 5" key="3">
    <citation type="submission" date="2018-03" db="EMBL/GenBank/DDBJ databases">
        <title>Genomic Encyclopedia of Archaeal and Bacterial Type Strains, Phase II (KMG-II): from individual species to whole genera.</title>
        <authorList>
            <person name="Goeker M."/>
        </authorList>
    </citation>
    <scope>NUCLEOTIDE SEQUENCE [LARGE SCALE GENOMIC DNA]</scope>
    <source>
        <strain evidence="2 5">DSM 17797</strain>
    </source>
</reference>
<dbReference type="PROSITE" id="PS51318">
    <property type="entry name" value="TAT"/>
    <property type="match status" value="1"/>
</dbReference>